<keyword evidence="3" id="KW-1185">Reference proteome</keyword>
<reference evidence="2 3" key="1">
    <citation type="submission" date="2021-07" db="EMBL/GenBank/DDBJ databases">
        <authorList>
            <person name="Palmer J.M."/>
        </authorList>
    </citation>
    <scope>NUCLEOTIDE SEQUENCE [LARGE SCALE GENOMIC DNA]</scope>
    <source>
        <strain evidence="2 3">AT_MEX2019</strain>
        <tissue evidence="2">Muscle</tissue>
    </source>
</reference>
<evidence type="ECO:0000313" key="3">
    <source>
        <dbReference type="Proteomes" id="UP001345963"/>
    </source>
</evidence>
<feature type="transmembrane region" description="Helical" evidence="1">
    <location>
        <begin position="37"/>
        <end position="61"/>
    </location>
</feature>
<dbReference type="EMBL" id="JAHUTI010095716">
    <property type="protein sequence ID" value="MED6262889.1"/>
    <property type="molecule type" value="Genomic_DNA"/>
</dbReference>
<keyword evidence="1" id="KW-1133">Transmembrane helix</keyword>
<protein>
    <submittedName>
        <fullName evidence="2">Uncharacterized protein</fullName>
    </submittedName>
</protein>
<gene>
    <name evidence="2" type="ORF">ATANTOWER_028575</name>
</gene>
<keyword evidence="1" id="KW-0472">Membrane</keyword>
<comment type="caution">
    <text evidence="2">The sequence shown here is derived from an EMBL/GenBank/DDBJ whole genome shotgun (WGS) entry which is preliminary data.</text>
</comment>
<proteinExistence type="predicted"/>
<sequence>MVNLTDIKLTTCSHSEFLKSILLHKNNNRLVCGSESFFLNIIGGFVSVFFYYFYSVCFYVISEMMKPTCFIISGCSIFSHTFSQHLEATLTPSHDLVLVF</sequence>
<dbReference type="Proteomes" id="UP001345963">
    <property type="component" value="Unassembled WGS sequence"/>
</dbReference>
<evidence type="ECO:0000313" key="2">
    <source>
        <dbReference type="EMBL" id="MED6262889.1"/>
    </source>
</evidence>
<organism evidence="2 3">
    <name type="scientific">Ataeniobius toweri</name>
    <dbReference type="NCBI Taxonomy" id="208326"/>
    <lineage>
        <taxon>Eukaryota</taxon>
        <taxon>Metazoa</taxon>
        <taxon>Chordata</taxon>
        <taxon>Craniata</taxon>
        <taxon>Vertebrata</taxon>
        <taxon>Euteleostomi</taxon>
        <taxon>Actinopterygii</taxon>
        <taxon>Neopterygii</taxon>
        <taxon>Teleostei</taxon>
        <taxon>Neoteleostei</taxon>
        <taxon>Acanthomorphata</taxon>
        <taxon>Ovalentaria</taxon>
        <taxon>Atherinomorphae</taxon>
        <taxon>Cyprinodontiformes</taxon>
        <taxon>Goodeidae</taxon>
        <taxon>Ataeniobius</taxon>
    </lineage>
</organism>
<accession>A0ABU7CM19</accession>
<name>A0ABU7CM19_9TELE</name>
<keyword evidence="1" id="KW-0812">Transmembrane</keyword>
<evidence type="ECO:0000256" key="1">
    <source>
        <dbReference type="SAM" id="Phobius"/>
    </source>
</evidence>